<feature type="transmembrane region" description="Helical" evidence="6">
    <location>
        <begin position="221"/>
        <end position="243"/>
    </location>
</feature>
<evidence type="ECO:0000256" key="4">
    <source>
        <dbReference type="ARBA" id="ARBA00022989"/>
    </source>
</evidence>
<evidence type="ECO:0000256" key="2">
    <source>
        <dbReference type="ARBA" id="ARBA00022475"/>
    </source>
</evidence>
<feature type="domain" description="EamA" evidence="7">
    <location>
        <begin position="9"/>
        <end position="144"/>
    </location>
</feature>
<dbReference type="GO" id="GO:0005886">
    <property type="term" value="C:plasma membrane"/>
    <property type="evidence" value="ECO:0007669"/>
    <property type="project" value="UniProtKB-SubCell"/>
</dbReference>
<feature type="transmembrane region" description="Helical" evidence="6">
    <location>
        <begin position="277"/>
        <end position="296"/>
    </location>
</feature>
<name>A0AAX2AI47_9BACT</name>
<feature type="transmembrane region" description="Helical" evidence="6">
    <location>
        <begin position="72"/>
        <end position="94"/>
    </location>
</feature>
<feature type="transmembrane region" description="Helical" evidence="6">
    <location>
        <begin position="188"/>
        <end position="209"/>
    </location>
</feature>
<evidence type="ECO:0000313" key="9">
    <source>
        <dbReference type="Proteomes" id="UP000290092"/>
    </source>
</evidence>
<feature type="transmembrane region" description="Helical" evidence="6">
    <location>
        <begin position="41"/>
        <end position="60"/>
    </location>
</feature>
<dbReference type="Proteomes" id="UP000290092">
    <property type="component" value="Unassembled WGS sequence"/>
</dbReference>
<reference evidence="8 9" key="1">
    <citation type="submission" date="2017-09" db="EMBL/GenBank/DDBJ databases">
        <title>Genomics of the genus Arcobacter.</title>
        <authorList>
            <person name="Perez-Cataluna A."/>
            <person name="Figueras M.J."/>
            <person name="Salas-Masso N."/>
        </authorList>
    </citation>
    <scope>NUCLEOTIDE SEQUENCE [LARGE SCALE GENOMIC DNA]</scope>
    <source>
        <strain evidence="8 9">CECT 7386</strain>
    </source>
</reference>
<gene>
    <name evidence="8" type="ORF">CP985_07590</name>
</gene>
<accession>A0AAX2AI47</accession>
<dbReference type="AlphaFoldDB" id="A0AAX2AI47"/>
<sequence length="300" mass="35033">MKKLQAYKVYILLALCVLFWSGNFVLGRFIKDDIQPLELAFFRWCFTFILLLPLTIKYINIKKCFFSIKNNFKILSILAILGITLFNTIVYLALKTTQATNALLINSIIPLLILILAHFILKSYISKMQILGIFVSTFGVIFLVLKGDFSTHIQFHQGDFWIIFSSITWASYSIFVKFKPKDLNHVELFISLVFLGLLYLTPLYFFQGYEIQREIYILKQYWPFFLYVSFFASILSFYFWNFAIEQIGAERTGQFTHLMPVFGAILAYIFLGETLEFYHIFGAIFIAIGIYLSLFLSKKI</sequence>
<evidence type="ECO:0000256" key="6">
    <source>
        <dbReference type="SAM" id="Phobius"/>
    </source>
</evidence>
<keyword evidence="2" id="KW-1003">Cell membrane</keyword>
<feature type="transmembrane region" description="Helical" evidence="6">
    <location>
        <begin position="9"/>
        <end position="29"/>
    </location>
</feature>
<evidence type="ECO:0000256" key="3">
    <source>
        <dbReference type="ARBA" id="ARBA00022692"/>
    </source>
</evidence>
<dbReference type="InterPro" id="IPR050638">
    <property type="entry name" value="AA-Vitamin_Transporters"/>
</dbReference>
<keyword evidence="4 6" id="KW-1133">Transmembrane helix</keyword>
<evidence type="ECO:0000256" key="1">
    <source>
        <dbReference type="ARBA" id="ARBA00004651"/>
    </source>
</evidence>
<comment type="caution">
    <text evidence="8">The sequence shown here is derived from an EMBL/GenBank/DDBJ whole genome shotgun (WGS) entry which is preliminary data.</text>
</comment>
<feature type="transmembrane region" description="Helical" evidence="6">
    <location>
        <begin position="128"/>
        <end position="145"/>
    </location>
</feature>
<evidence type="ECO:0000313" key="8">
    <source>
        <dbReference type="EMBL" id="RXK15613.1"/>
    </source>
</evidence>
<protein>
    <submittedName>
        <fullName evidence="8">EamA family transporter</fullName>
    </submittedName>
</protein>
<feature type="domain" description="EamA" evidence="7">
    <location>
        <begin position="158"/>
        <end position="294"/>
    </location>
</feature>
<evidence type="ECO:0000256" key="5">
    <source>
        <dbReference type="ARBA" id="ARBA00023136"/>
    </source>
</evidence>
<keyword evidence="3 6" id="KW-0812">Transmembrane</keyword>
<dbReference type="InterPro" id="IPR037185">
    <property type="entry name" value="EmrE-like"/>
</dbReference>
<dbReference type="Pfam" id="PF00892">
    <property type="entry name" value="EamA"/>
    <property type="match status" value="2"/>
</dbReference>
<keyword evidence="5 6" id="KW-0472">Membrane</keyword>
<organism evidence="8 9">
    <name type="scientific">Malaciobacter mytili LMG 24559</name>
    <dbReference type="NCBI Taxonomy" id="1032238"/>
    <lineage>
        <taxon>Bacteria</taxon>
        <taxon>Pseudomonadati</taxon>
        <taxon>Campylobacterota</taxon>
        <taxon>Epsilonproteobacteria</taxon>
        <taxon>Campylobacterales</taxon>
        <taxon>Arcobacteraceae</taxon>
        <taxon>Malaciobacter</taxon>
    </lineage>
</organism>
<feature type="transmembrane region" description="Helical" evidence="6">
    <location>
        <begin position="160"/>
        <end position="176"/>
    </location>
</feature>
<evidence type="ECO:0000259" key="7">
    <source>
        <dbReference type="Pfam" id="PF00892"/>
    </source>
</evidence>
<dbReference type="PANTHER" id="PTHR32322">
    <property type="entry name" value="INNER MEMBRANE TRANSPORTER"/>
    <property type="match status" value="1"/>
</dbReference>
<dbReference type="RefSeq" id="WP_114841956.1">
    <property type="nucleotide sequence ID" value="NZ_CP031219.1"/>
</dbReference>
<dbReference type="InterPro" id="IPR000620">
    <property type="entry name" value="EamA_dom"/>
</dbReference>
<dbReference type="EMBL" id="NXID01000024">
    <property type="protein sequence ID" value="RXK15613.1"/>
    <property type="molecule type" value="Genomic_DNA"/>
</dbReference>
<keyword evidence="9" id="KW-1185">Reference proteome</keyword>
<proteinExistence type="predicted"/>
<dbReference type="Gene3D" id="1.10.3730.20">
    <property type="match status" value="1"/>
</dbReference>
<feature type="transmembrane region" description="Helical" evidence="6">
    <location>
        <begin position="100"/>
        <end position="121"/>
    </location>
</feature>
<dbReference type="SUPFAM" id="SSF103481">
    <property type="entry name" value="Multidrug resistance efflux transporter EmrE"/>
    <property type="match status" value="2"/>
</dbReference>
<dbReference type="KEGG" id="amyt:AMYT_1528"/>
<feature type="transmembrane region" description="Helical" evidence="6">
    <location>
        <begin position="255"/>
        <end position="271"/>
    </location>
</feature>
<dbReference type="PANTHER" id="PTHR32322:SF18">
    <property type="entry name" value="S-ADENOSYLMETHIONINE_S-ADENOSYLHOMOCYSTEINE TRANSPORTER"/>
    <property type="match status" value="1"/>
</dbReference>
<comment type="subcellular location">
    <subcellularLocation>
        <location evidence="1">Cell membrane</location>
        <topology evidence="1">Multi-pass membrane protein</topology>
    </subcellularLocation>
</comment>